<protein>
    <recommendedName>
        <fullName evidence="3">AlgX/AlgJ SGNH hydrolase-like domain-containing protein</fullName>
    </recommendedName>
</protein>
<organism evidence="1 2">
    <name type="scientific">Candidatus Merdivicinus excrementipullorum</name>
    <dbReference type="NCBI Taxonomy" id="2840867"/>
    <lineage>
        <taxon>Bacteria</taxon>
        <taxon>Bacillati</taxon>
        <taxon>Bacillota</taxon>
        <taxon>Clostridia</taxon>
        <taxon>Eubacteriales</taxon>
        <taxon>Oscillospiraceae</taxon>
        <taxon>Oscillospiraceae incertae sedis</taxon>
        <taxon>Candidatus Merdivicinus</taxon>
    </lineage>
</organism>
<evidence type="ECO:0000313" key="2">
    <source>
        <dbReference type="Proteomes" id="UP000824002"/>
    </source>
</evidence>
<evidence type="ECO:0008006" key="3">
    <source>
        <dbReference type="Google" id="ProtNLM"/>
    </source>
</evidence>
<gene>
    <name evidence="1" type="ORF">IAB51_05120</name>
</gene>
<dbReference type="EMBL" id="DVJP01000036">
    <property type="protein sequence ID" value="HIS76176.1"/>
    <property type="molecule type" value="Genomic_DNA"/>
</dbReference>
<name>A0A9D1JZF1_9FIRM</name>
<proteinExistence type="predicted"/>
<dbReference type="AlphaFoldDB" id="A0A9D1JZF1"/>
<reference evidence="1" key="1">
    <citation type="submission" date="2020-10" db="EMBL/GenBank/DDBJ databases">
        <authorList>
            <person name="Gilroy R."/>
        </authorList>
    </citation>
    <scope>NUCLEOTIDE SEQUENCE</scope>
    <source>
        <strain evidence="1">CHK199-13235</strain>
    </source>
</reference>
<evidence type="ECO:0000313" key="1">
    <source>
        <dbReference type="EMBL" id="HIS76176.1"/>
    </source>
</evidence>
<accession>A0A9D1JZF1</accession>
<sequence length="314" mass="35548">MTAKRKKILLAALSAAAVLVLAVLAWNPAKQLYRQINRLPDENGMYKIQEQWFEAMPELDEDSVLSFTNRLNAYISQSLTSENKIYYGAIPDKSWYTADSGWSTLDHSRLAEILRENIQGAAEIDLTPVLSLDDYYQTDRHWRQEKLQGVLDALGNTMGFSVKLTDFTGNAFTPFHGSYEKKLKNPPEEPFIYLTGGALDSVSISSYQYPELQEVYDLSKLESENTYDVFLGGISPIVTLTNPNAESQRELVIFGDSYSSSLAPLLCGEYQTVTIVDLRFIFSSLLPDMLTFTNQDVLFLYSDWILNNSAMLRF</sequence>
<reference evidence="1" key="2">
    <citation type="journal article" date="2021" name="PeerJ">
        <title>Extensive microbial diversity within the chicken gut microbiome revealed by metagenomics and culture.</title>
        <authorList>
            <person name="Gilroy R."/>
            <person name="Ravi A."/>
            <person name="Getino M."/>
            <person name="Pursley I."/>
            <person name="Horton D.L."/>
            <person name="Alikhan N.F."/>
            <person name="Baker D."/>
            <person name="Gharbi K."/>
            <person name="Hall N."/>
            <person name="Watson M."/>
            <person name="Adriaenssens E.M."/>
            <person name="Foster-Nyarko E."/>
            <person name="Jarju S."/>
            <person name="Secka A."/>
            <person name="Antonio M."/>
            <person name="Oren A."/>
            <person name="Chaudhuri R.R."/>
            <person name="La Ragione R."/>
            <person name="Hildebrand F."/>
            <person name="Pallen M.J."/>
        </authorList>
    </citation>
    <scope>NUCLEOTIDE SEQUENCE</scope>
    <source>
        <strain evidence="1">CHK199-13235</strain>
    </source>
</reference>
<dbReference type="Proteomes" id="UP000824002">
    <property type="component" value="Unassembled WGS sequence"/>
</dbReference>
<comment type="caution">
    <text evidence="1">The sequence shown here is derived from an EMBL/GenBank/DDBJ whole genome shotgun (WGS) entry which is preliminary data.</text>
</comment>